<organism evidence="3 4">
    <name type="scientific">Tenacibaculum jejuense</name>
    <dbReference type="NCBI Taxonomy" id="584609"/>
    <lineage>
        <taxon>Bacteria</taxon>
        <taxon>Pseudomonadati</taxon>
        <taxon>Bacteroidota</taxon>
        <taxon>Flavobacteriia</taxon>
        <taxon>Flavobacteriales</taxon>
        <taxon>Flavobacteriaceae</taxon>
        <taxon>Tenacibaculum</taxon>
    </lineage>
</organism>
<dbReference type="EMBL" id="LT899436">
    <property type="protein sequence ID" value="SNR16684.1"/>
    <property type="molecule type" value="Genomic_DNA"/>
</dbReference>
<dbReference type="OrthoDB" id="7362103at2"/>
<evidence type="ECO:0000259" key="2">
    <source>
        <dbReference type="Pfam" id="PF13778"/>
    </source>
</evidence>
<keyword evidence="4" id="KW-1185">Reference proteome</keyword>
<dbReference type="AlphaFoldDB" id="A0A238UDX3"/>
<dbReference type="InterPro" id="IPR025232">
    <property type="entry name" value="DUF4174"/>
</dbReference>
<name>A0A238UDX3_9FLAO</name>
<protein>
    <recommendedName>
        <fullName evidence="2">DUF4174 domain-containing protein</fullName>
    </recommendedName>
</protein>
<sequence>MQFKTSCFLTFFILIISIKSYTQNIDLKSYRWENRMIVIVSKDSKDSLYIKQLQEFSEPAKAFKERKLKILDVQKNRIREISFENDKTEIGSWKNETSLYDKYASKKPPFKVILIGLDGGRKKTVKNKVFTKNLLFTLIDGMPMRKAELKRN</sequence>
<evidence type="ECO:0000313" key="3">
    <source>
        <dbReference type="EMBL" id="SNR16684.1"/>
    </source>
</evidence>
<evidence type="ECO:0000256" key="1">
    <source>
        <dbReference type="ARBA" id="ARBA00022729"/>
    </source>
</evidence>
<proteinExistence type="predicted"/>
<keyword evidence="1" id="KW-0732">Signal</keyword>
<dbReference type="Proteomes" id="UP000215214">
    <property type="component" value="Chromosome TJEJU"/>
</dbReference>
<dbReference type="Pfam" id="PF13778">
    <property type="entry name" value="DUF4174"/>
    <property type="match status" value="1"/>
</dbReference>
<gene>
    <name evidence="3" type="ORF">TJEJU_3018</name>
</gene>
<dbReference type="KEGG" id="tje:TJEJU_3018"/>
<evidence type="ECO:0000313" key="4">
    <source>
        <dbReference type="Proteomes" id="UP000215214"/>
    </source>
</evidence>
<dbReference type="RefSeq" id="WP_095073395.1">
    <property type="nucleotide sequence ID" value="NZ_LT899436.1"/>
</dbReference>
<feature type="domain" description="DUF4174" evidence="2">
    <location>
        <begin position="27"/>
        <end position="148"/>
    </location>
</feature>
<reference evidence="3 4" key="1">
    <citation type="submission" date="2017-07" db="EMBL/GenBank/DDBJ databases">
        <authorList>
            <person name="Sun Z.S."/>
            <person name="Albrecht U."/>
            <person name="Echele G."/>
            <person name="Lee C.C."/>
        </authorList>
    </citation>
    <scope>NUCLEOTIDE SEQUENCE [LARGE SCALE GENOMIC DNA]</scope>
    <source>
        <strain evidence="4">type strain: KCTC 22618</strain>
    </source>
</reference>
<accession>A0A238UDX3</accession>